<sequence>MLVRNDQRPPLNVADSLPDEEIEEEEEEESLEDTPMEDVSRDGSPPHDPLSCVTQAASPNKVSSATLQLLDAHTQLRNDVQFLNDFGEQETARVEPAIVLENLAQIEDVDEPYRTYPPYAPPTPKGDGQGDGPGSDQEGKSEDHPPNENASKTSRRGSTSSLRTPTKRSTPASSGRSSLSKKFVRPANQCLQLRPTDHKRGQVGCRSAIKSLERTVDEACKSLPEFKAWQDIRPDVQVVLRAGLDYPGAL</sequence>
<proteinExistence type="predicted"/>
<evidence type="ECO:0000256" key="1">
    <source>
        <dbReference type="SAM" id="MobiDB-lite"/>
    </source>
</evidence>
<feature type="compositionally biased region" description="Acidic residues" evidence="1">
    <location>
        <begin position="17"/>
        <end position="36"/>
    </location>
</feature>
<protein>
    <submittedName>
        <fullName evidence="2">Unnamed protein product</fullName>
    </submittedName>
</protein>
<feature type="compositionally biased region" description="Polar residues" evidence="1">
    <location>
        <begin position="167"/>
        <end position="180"/>
    </location>
</feature>
<organism evidence="2 3">
    <name type="scientific">Phytophthora fragariaefolia</name>
    <dbReference type="NCBI Taxonomy" id="1490495"/>
    <lineage>
        <taxon>Eukaryota</taxon>
        <taxon>Sar</taxon>
        <taxon>Stramenopiles</taxon>
        <taxon>Oomycota</taxon>
        <taxon>Peronosporomycetes</taxon>
        <taxon>Peronosporales</taxon>
        <taxon>Peronosporaceae</taxon>
        <taxon>Phytophthora</taxon>
    </lineage>
</organism>
<evidence type="ECO:0000313" key="3">
    <source>
        <dbReference type="Proteomes" id="UP001165121"/>
    </source>
</evidence>
<feature type="region of interest" description="Disordered" evidence="1">
    <location>
        <begin position="1"/>
        <end position="59"/>
    </location>
</feature>
<name>A0A9W6WS52_9STRA</name>
<accession>A0A9W6WS52</accession>
<keyword evidence="3" id="KW-1185">Reference proteome</keyword>
<dbReference type="EMBL" id="BSXT01000034">
    <property type="protein sequence ID" value="GMF15383.1"/>
    <property type="molecule type" value="Genomic_DNA"/>
</dbReference>
<dbReference type="AlphaFoldDB" id="A0A9W6WS52"/>
<dbReference type="Proteomes" id="UP001165121">
    <property type="component" value="Unassembled WGS sequence"/>
</dbReference>
<reference evidence="2" key="1">
    <citation type="submission" date="2023-04" db="EMBL/GenBank/DDBJ databases">
        <title>Phytophthora fragariaefolia NBRC 109709.</title>
        <authorList>
            <person name="Ichikawa N."/>
            <person name="Sato H."/>
            <person name="Tonouchi N."/>
        </authorList>
    </citation>
    <scope>NUCLEOTIDE SEQUENCE</scope>
    <source>
        <strain evidence="2">NBRC 109709</strain>
    </source>
</reference>
<dbReference type="OrthoDB" id="129493at2759"/>
<gene>
    <name evidence="2" type="ORF">Pfra01_000040600</name>
</gene>
<feature type="compositionally biased region" description="Basic and acidic residues" evidence="1">
    <location>
        <begin position="137"/>
        <end position="146"/>
    </location>
</feature>
<evidence type="ECO:0000313" key="2">
    <source>
        <dbReference type="EMBL" id="GMF15383.1"/>
    </source>
</evidence>
<comment type="caution">
    <text evidence="2">The sequence shown here is derived from an EMBL/GenBank/DDBJ whole genome shotgun (WGS) entry which is preliminary data.</text>
</comment>
<feature type="region of interest" description="Disordered" evidence="1">
    <location>
        <begin position="108"/>
        <end position="187"/>
    </location>
</feature>